<gene>
    <name evidence="1" type="ORF">AtDm6_3135</name>
</gene>
<dbReference type="PATRIC" id="fig|104102.7.peg.3090"/>
<dbReference type="AlphaFoldDB" id="A0A094YGI7"/>
<dbReference type="GeneID" id="89478557"/>
<reference evidence="1 2" key="1">
    <citation type="submission" date="2014-06" db="EMBL/GenBank/DDBJ databases">
        <title>Functional and comparative genomic analyses of the Drosophila gut microbiota identify candidate symbiosis factors.</title>
        <authorList>
            <person name="Newell P.D."/>
            <person name="Chaston J.M."/>
            <person name="Douglas A.E."/>
        </authorList>
    </citation>
    <scope>NUCLEOTIDE SEQUENCE [LARGE SCALE GENOMIC DNA]</scope>
    <source>
        <strain evidence="1 2">DmCS_006</strain>
    </source>
</reference>
<evidence type="ECO:0000313" key="1">
    <source>
        <dbReference type="EMBL" id="KGB21140.1"/>
    </source>
</evidence>
<sequence length="86" mass="9513">MGMVTRIVFLPYVWRLKGKKKVLEPGSPILCRSENDALRWVEKVRAGSLSVAGGRSVKMEVDEEAGDYGEPEILGFAGNVPEISEY</sequence>
<dbReference type="Proteomes" id="UP000029448">
    <property type="component" value="Unassembled WGS sequence"/>
</dbReference>
<comment type="caution">
    <text evidence="1">The sequence shown here is derived from an EMBL/GenBank/DDBJ whole genome shotgun (WGS) entry which is preliminary data.</text>
</comment>
<evidence type="ECO:0000313" key="2">
    <source>
        <dbReference type="Proteomes" id="UP000029448"/>
    </source>
</evidence>
<dbReference type="RefSeq" id="WP_035382110.1">
    <property type="nucleotide sequence ID" value="NZ_JACAOJ010000014.1"/>
</dbReference>
<name>A0A094YGI7_9PROT</name>
<protein>
    <submittedName>
        <fullName evidence="1">Uncharacterized protein</fullName>
    </submittedName>
</protein>
<dbReference type="EMBL" id="JOKM01000103">
    <property type="protein sequence ID" value="KGB21140.1"/>
    <property type="molecule type" value="Genomic_DNA"/>
</dbReference>
<accession>A0A094YGI7</accession>
<organism evidence="1 2">
    <name type="scientific">Acetobacter tropicalis</name>
    <dbReference type="NCBI Taxonomy" id="104102"/>
    <lineage>
        <taxon>Bacteria</taxon>
        <taxon>Pseudomonadati</taxon>
        <taxon>Pseudomonadota</taxon>
        <taxon>Alphaproteobacteria</taxon>
        <taxon>Acetobacterales</taxon>
        <taxon>Acetobacteraceae</taxon>
        <taxon>Acetobacter</taxon>
    </lineage>
</organism>
<proteinExistence type="predicted"/>
<keyword evidence="2" id="KW-1185">Reference proteome</keyword>
<dbReference type="STRING" id="104102.AtDm6_3135"/>